<dbReference type="InterPro" id="IPR032627">
    <property type="entry name" value="DUF4876"/>
</dbReference>
<organism evidence="1 2">
    <name type="scientific">Elizabethkingia meningoseptica</name>
    <name type="common">Chryseobacterium meningosepticum</name>
    <dbReference type="NCBI Taxonomy" id="238"/>
    <lineage>
        <taxon>Bacteria</taxon>
        <taxon>Pseudomonadati</taxon>
        <taxon>Bacteroidota</taxon>
        <taxon>Flavobacteriia</taxon>
        <taxon>Flavobacteriales</taxon>
        <taxon>Weeksellaceae</taxon>
        <taxon>Elizabethkingia</taxon>
    </lineage>
</organism>
<dbReference type="EMBL" id="MPOG01000018">
    <property type="protein sequence ID" value="OOH93394.1"/>
    <property type="molecule type" value="Genomic_DNA"/>
</dbReference>
<protein>
    <submittedName>
        <fullName evidence="1">DUF4876 domain-containing protein</fullName>
    </submittedName>
</protein>
<dbReference type="SUPFAM" id="SSF49478">
    <property type="entry name" value="Cna protein B-type domain"/>
    <property type="match status" value="1"/>
</dbReference>
<accession>A0A1V3TWH3</accession>
<evidence type="ECO:0000313" key="1">
    <source>
        <dbReference type="EMBL" id="OOH93394.1"/>
    </source>
</evidence>
<dbReference type="STRING" id="238.BBD35_00985"/>
<dbReference type="Pfam" id="PF16215">
    <property type="entry name" value="DUF4876"/>
    <property type="match status" value="1"/>
</dbReference>
<dbReference type="RefSeq" id="WP_069215681.1">
    <property type="nucleotide sequence ID" value="NZ_CP016378.1"/>
</dbReference>
<name>A0A1V3TWH3_ELIME</name>
<reference evidence="1 2" key="1">
    <citation type="submission" date="2016-11" db="EMBL/GenBank/DDBJ databases">
        <title>Genome sequence and comparative genomic analysis of clinical strain Elizabethkingia meningoseptica 61421 PRCM.</title>
        <authorList>
            <person name="Wang M."/>
            <person name="Hu S."/>
            <person name="Cao L."/>
            <person name="Jiang T."/>
            <person name="Zhou Y."/>
            <person name="Ming D."/>
        </authorList>
    </citation>
    <scope>NUCLEOTIDE SEQUENCE [LARGE SCALE GENOMIC DNA]</scope>
    <source>
        <strain evidence="1 2">61421 PRCM</strain>
    </source>
</reference>
<gene>
    <name evidence="1" type="ORF">BMF97_15680</name>
</gene>
<keyword evidence="2" id="KW-1185">Reference proteome</keyword>
<comment type="caution">
    <text evidence="1">The sequence shown here is derived from an EMBL/GenBank/DDBJ whole genome shotgun (WGS) entry which is preliminary data.</text>
</comment>
<dbReference type="OrthoDB" id="1409865at2"/>
<dbReference type="Proteomes" id="UP000188947">
    <property type="component" value="Unassembled WGS sequence"/>
</dbReference>
<proteinExistence type="predicted"/>
<dbReference type="AlphaFoldDB" id="A0A1V3TWH3"/>
<sequence>MKRIITLLILPLLLMVGCRKDDDFGSDQGIRPVSFTVSVKYDQSKFPNMASKGAAKVTVNLENVATGAKITGVTNDNGELKLDAVMPGDYNITSELKLPKADYEKIFGETTNYETIHFGGSQEKVKVNANISSTVMQISSGNFGDLVIKQYYYAGSDSKLGALFRDQFVEIHNNSNETIYADGLCVALIEGNVNNKSASYTLANGQYDWSQTATGGTAANTDFVYAGSIVRIPGSGIQYPILPGKSIVIAQTAINHKAPFDGNDGKPVSIQNPELTVDLSKADFEIYLGDYAKSQGKNPYQWDIQNIMVPDMDIAFWANPVTDWILNLLHRPALAIFRATPEQINSWQKFTNPKTPKGSLFIQVPKGLIIDGVDITDKEQLAPKDLPTDIDATRNFINQNGLGLADYTGMSLMRKTKETINGRVVLQDTNNSANDFVTVKANPRGYAQ</sequence>
<evidence type="ECO:0000313" key="2">
    <source>
        <dbReference type="Proteomes" id="UP000188947"/>
    </source>
</evidence>
<dbReference type="PROSITE" id="PS51257">
    <property type="entry name" value="PROKAR_LIPOPROTEIN"/>
    <property type="match status" value="1"/>
</dbReference>